<comment type="similarity">
    <text evidence="3">Belongs to the glycosyl hydrolase 13 family. GlgB subfamily.</text>
</comment>
<dbReference type="InterPro" id="IPR037439">
    <property type="entry name" value="Branching_enzy"/>
</dbReference>
<evidence type="ECO:0000256" key="3">
    <source>
        <dbReference type="ARBA" id="ARBA00009000"/>
    </source>
</evidence>
<evidence type="ECO:0000256" key="5">
    <source>
        <dbReference type="ARBA" id="ARBA00022676"/>
    </source>
</evidence>
<dbReference type="GO" id="GO:0005737">
    <property type="term" value="C:cytoplasm"/>
    <property type="evidence" value="ECO:0007669"/>
    <property type="project" value="TreeGrafter"/>
</dbReference>
<dbReference type="InterPro" id="IPR004193">
    <property type="entry name" value="Glyco_hydro_13_N"/>
</dbReference>
<dbReference type="InterPro" id="IPR006047">
    <property type="entry name" value="GH13_cat_dom"/>
</dbReference>
<dbReference type="PANTHER" id="PTHR43651">
    <property type="entry name" value="1,4-ALPHA-GLUCAN-BRANCHING ENZYME"/>
    <property type="match status" value="1"/>
</dbReference>
<comment type="catalytic activity">
    <reaction evidence="1">
        <text>Transfers a segment of a (1-&gt;4)-alpha-D-glucan chain to a primary hydroxy group in a similar glucan chain.</text>
        <dbReference type="EC" id="2.4.1.18"/>
    </reaction>
</comment>
<keyword evidence="11" id="KW-1185">Reference proteome</keyword>
<keyword evidence="5" id="KW-0328">Glycosyltransferase</keyword>
<dbReference type="RefSeq" id="WP_134435291.1">
    <property type="nucleotide sequence ID" value="NZ_SOML01000001.1"/>
</dbReference>
<evidence type="ECO:0000256" key="7">
    <source>
        <dbReference type="ARBA" id="ARBA00023277"/>
    </source>
</evidence>
<dbReference type="GO" id="GO:0004553">
    <property type="term" value="F:hydrolase activity, hydrolyzing O-glycosyl compounds"/>
    <property type="evidence" value="ECO:0007669"/>
    <property type="project" value="InterPro"/>
</dbReference>
<keyword evidence="7" id="KW-0119">Carbohydrate metabolism</keyword>
<name>A0A4Y8L949_9BACT</name>
<dbReference type="SUPFAM" id="SSF51011">
    <property type="entry name" value="Glycosyl hydrolase domain"/>
    <property type="match status" value="1"/>
</dbReference>
<dbReference type="Gene3D" id="2.60.40.10">
    <property type="entry name" value="Immunoglobulins"/>
    <property type="match status" value="1"/>
</dbReference>
<dbReference type="Gene3D" id="2.60.40.1180">
    <property type="entry name" value="Golgi alpha-mannosidase II"/>
    <property type="match status" value="1"/>
</dbReference>
<dbReference type="SMART" id="SM00642">
    <property type="entry name" value="Aamy"/>
    <property type="match status" value="1"/>
</dbReference>
<dbReference type="SUPFAM" id="SSF81296">
    <property type="entry name" value="E set domains"/>
    <property type="match status" value="1"/>
</dbReference>
<protein>
    <recommendedName>
        <fullName evidence="4">1,4-alpha-glucan branching enzyme</fullName>
        <ecNumber evidence="4">2.4.1.18</ecNumber>
    </recommendedName>
</protein>
<comment type="function">
    <text evidence="2">Catalyzes the formation of the alpha-1,6-glucosidic linkages in glycogen by scission of a 1,4-alpha-linked oligosaccharide from growing alpha-1,4-glucan chains and the subsequent attachment of the oligosaccharide to the alpha-1,6 position.</text>
</comment>
<dbReference type="CDD" id="cd11321">
    <property type="entry name" value="AmyAc_bac_euk_BE"/>
    <property type="match status" value="1"/>
</dbReference>
<evidence type="ECO:0000313" key="10">
    <source>
        <dbReference type="EMBL" id="TFD98821.1"/>
    </source>
</evidence>
<evidence type="ECO:0000256" key="4">
    <source>
        <dbReference type="ARBA" id="ARBA00012541"/>
    </source>
</evidence>
<dbReference type="InterPro" id="IPR014756">
    <property type="entry name" value="Ig_E-set"/>
</dbReference>
<dbReference type="EC" id="2.4.1.18" evidence="4"/>
<sequence>MKESIYNDPGLDKYKTVIQYRHNKFTQRKTLLTKGGALSNIANGYLYYGLHRYPDKWVLREWAPNALEIYLIGDFNNWQQRKEFAFYETYNGNWEIELPLDSLKQGMLYKLWIKWDDGAGERIPAYCRRVVQDDVNKIFSAQVWTHEYQWKYKKSVQVKNPLIYEAHIGMAGEEEAVSTYIHFREKILPYIAKMGYNTIQLMAIQEHPYYGSFGYQVANFFAPSSRFGTPEELKELIDEAHCLNIAVVLDIVHSHAVKNETDGLSRFDGSFDLYFHSGERGMHPVWNSRCFDYGKNEVVAFLLSNCKYWVEEFHFDGFRFDGVTSMMYYDHGIGRDFTNYSMYYDGNQDEDAITYLTLANELIHELNPNGFTIAEDVSGMPGLASPVDKMGIGFDYRMAMGIADFWVKLLKTKRDEEWHVGDMFYELTNKRKEESTISYVESHDQAMVGDKTIIFRLLDSLMYTDMNVFGHNPKVDRGIALHKMIRLATIATAGNGYLTFMGNEFGHPEWIDFPREGNDWSYKYARRQWSLEKDTNLRYRFLAEFEHAMLEEITKYSIFDERPAVIVQSTNEQVLVFKRRDLLFVFNFSPVKSYTDYPIDVSEGVYNIILNTDESRFDGFDLVEMNYDYITRKVKDKDVLKLYIPARSAYIMSYRKL</sequence>
<dbReference type="PIRSF" id="PIRSF000463">
    <property type="entry name" value="GlgB"/>
    <property type="match status" value="1"/>
</dbReference>
<proteinExistence type="inferred from homology"/>
<dbReference type="InterPro" id="IPR013783">
    <property type="entry name" value="Ig-like_fold"/>
</dbReference>
<dbReference type="GO" id="GO:0005978">
    <property type="term" value="P:glycogen biosynthetic process"/>
    <property type="evidence" value="ECO:0007669"/>
    <property type="project" value="InterPro"/>
</dbReference>
<dbReference type="Pfam" id="PF02806">
    <property type="entry name" value="Alpha-amylase_C"/>
    <property type="match status" value="1"/>
</dbReference>
<dbReference type="STRING" id="1121485.GCA_000426485_00007"/>
<dbReference type="AlphaFoldDB" id="A0A4Y8L949"/>
<dbReference type="GO" id="GO:0003844">
    <property type="term" value="F:1,4-alpha-glucan branching enzyme activity"/>
    <property type="evidence" value="ECO:0007669"/>
    <property type="project" value="UniProtKB-EC"/>
</dbReference>
<evidence type="ECO:0000256" key="1">
    <source>
        <dbReference type="ARBA" id="ARBA00000826"/>
    </source>
</evidence>
<comment type="caution">
    <text evidence="10">The sequence shown here is derived from an EMBL/GenBank/DDBJ whole genome shotgun (WGS) entry which is preliminary data.</text>
</comment>
<dbReference type="OrthoDB" id="9800174at2"/>
<dbReference type="Pfam" id="PF00128">
    <property type="entry name" value="Alpha-amylase"/>
    <property type="match status" value="1"/>
</dbReference>
<evidence type="ECO:0000256" key="6">
    <source>
        <dbReference type="ARBA" id="ARBA00022679"/>
    </source>
</evidence>
<dbReference type="InterPro" id="IPR017853">
    <property type="entry name" value="GH"/>
</dbReference>
<organism evidence="10 11">
    <name type="scientific">Dysgonomonas capnocytophagoides</name>
    <dbReference type="NCBI Taxonomy" id="45254"/>
    <lineage>
        <taxon>Bacteria</taxon>
        <taxon>Pseudomonadati</taxon>
        <taxon>Bacteroidota</taxon>
        <taxon>Bacteroidia</taxon>
        <taxon>Bacteroidales</taxon>
        <taxon>Dysgonomonadaceae</taxon>
        <taxon>Dysgonomonas</taxon>
    </lineage>
</organism>
<feature type="active site" description="Nucleophile" evidence="8">
    <location>
        <position position="321"/>
    </location>
</feature>
<evidence type="ECO:0000256" key="2">
    <source>
        <dbReference type="ARBA" id="ARBA00002953"/>
    </source>
</evidence>
<keyword evidence="6" id="KW-0808">Transferase</keyword>
<accession>A0A4Y8L949</accession>
<dbReference type="FunFam" id="3.20.20.80:FF:000001">
    <property type="entry name" value="1,4-alpha-glucan branching enzyme"/>
    <property type="match status" value="1"/>
</dbReference>
<dbReference type="Gene3D" id="3.20.20.80">
    <property type="entry name" value="Glycosidases"/>
    <property type="match status" value="1"/>
</dbReference>
<evidence type="ECO:0000256" key="8">
    <source>
        <dbReference type="PIRSR" id="PIRSR000463-1"/>
    </source>
</evidence>
<evidence type="ECO:0000313" key="11">
    <source>
        <dbReference type="Proteomes" id="UP000297861"/>
    </source>
</evidence>
<dbReference type="CDD" id="cd02854">
    <property type="entry name" value="E_set_GBE_euk_N"/>
    <property type="match status" value="1"/>
</dbReference>
<dbReference type="PANTHER" id="PTHR43651:SF3">
    <property type="entry name" value="1,4-ALPHA-GLUCAN-BRANCHING ENZYME"/>
    <property type="match status" value="1"/>
</dbReference>
<feature type="active site" description="Proton donor" evidence="8">
    <location>
        <position position="375"/>
    </location>
</feature>
<dbReference type="Proteomes" id="UP000297861">
    <property type="component" value="Unassembled WGS sequence"/>
</dbReference>
<dbReference type="InterPro" id="IPR006048">
    <property type="entry name" value="A-amylase/branching_C"/>
</dbReference>
<dbReference type="GO" id="GO:0043169">
    <property type="term" value="F:cation binding"/>
    <property type="evidence" value="ECO:0007669"/>
    <property type="project" value="InterPro"/>
</dbReference>
<reference evidence="10 11" key="1">
    <citation type="submission" date="2019-03" db="EMBL/GenBank/DDBJ databases">
        <title>San Antonio Military Medical Center submission to MRSN (WRAIR), pending publication.</title>
        <authorList>
            <person name="Blyth D.M."/>
            <person name="Mccarthy S.L."/>
            <person name="Schall S.E."/>
            <person name="Stam J.A."/>
            <person name="Ong A.C."/>
            <person name="Mcgann P.T."/>
        </authorList>
    </citation>
    <scope>NUCLEOTIDE SEQUENCE [LARGE SCALE GENOMIC DNA]</scope>
    <source>
        <strain evidence="10 11">MRSN571793</strain>
    </source>
</reference>
<evidence type="ECO:0000259" key="9">
    <source>
        <dbReference type="SMART" id="SM00642"/>
    </source>
</evidence>
<dbReference type="InterPro" id="IPR013780">
    <property type="entry name" value="Glyco_hydro_b"/>
</dbReference>
<dbReference type="SUPFAM" id="SSF51445">
    <property type="entry name" value="(Trans)glycosidases"/>
    <property type="match status" value="1"/>
</dbReference>
<feature type="domain" description="Glycosyl hydrolase family 13 catalytic" evidence="9">
    <location>
        <begin position="178"/>
        <end position="530"/>
    </location>
</feature>
<dbReference type="Pfam" id="PF02922">
    <property type="entry name" value="CBM_48"/>
    <property type="match status" value="1"/>
</dbReference>
<gene>
    <name evidence="10" type="ORF">E2605_01675</name>
</gene>
<dbReference type="EMBL" id="SOML01000001">
    <property type="protein sequence ID" value="TFD98821.1"/>
    <property type="molecule type" value="Genomic_DNA"/>
</dbReference>